<dbReference type="InterPro" id="IPR051908">
    <property type="entry name" value="Ribosomal_N-acetyltransferase"/>
</dbReference>
<gene>
    <name evidence="2" type="ORF">FKG94_06640</name>
</gene>
<dbReference type="AlphaFoldDB" id="A0A545TYZ8"/>
<protein>
    <submittedName>
        <fullName evidence="2">GNAT family N-acetyltransferase</fullName>
    </submittedName>
</protein>
<dbReference type="PROSITE" id="PS51186">
    <property type="entry name" value="GNAT"/>
    <property type="match status" value="1"/>
</dbReference>
<dbReference type="EMBL" id="VHSG01000007">
    <property type="protein sequence ID" value="TQV82417.1"/>
    <property type="molecule type" value="Genomic_DNA"/>
</dbReference>
<name>A0A545TYZ8_9GAMM</name>
<dbReference type="GO" id="GO:0008999">
    <property type="term" value="F:protein-N-terminal-alanine acetyltransferase activity"/>
    <property type="evidence" value="ECO:0007669"/>
    <property type="project" value="TreeGrafter"/>
</dbReference>
<feature type="domain" description="N-acetyltransferase" evidence="1">
    <location>
        <begin position="3"/>
        <end position="162"/>
    </location>
</feature>
<comment type="caution">
    <text evidence="2">The sequence shown here is derived from an EMBL/GenBank/DDBJ whole genome shotgun (WGS) entry which is preliminary data.</text>
</comment>
<evidence type="ECO:0000259" key="1">
    <source>
        <dbReference type="PROSITE" id="PS51186"/>
    </source>
</evidence>
<sequence>MNIHIRPFRPQDQMPLHAAVRDSIEHLSAWLPWCTADYSIDDSRDWIAYTETMWFEQREFHFVIEAAATGDFLGGVGINDITRKYQLGRLGYWVRRSRVRRGIAAAAGLQAARYAFEQLRLVRLEIEIAEDNHASRGVAEKIGAVYDGLYCDKLKLHGKPVAAHCYSLVPGDLDNRID</sequence>
<dbReference type="SUPFAM" id="SSF55729">
    <property type="entry name" value="Acyl-CoA N-acyltransferases (Nat)"/>
    <property type="match status" value="1"/>
</dbReference>
<dbReference type="GO" id="GO:0005737">
    <property type="term" value="C:cytoplasm"/>
    <property type="evidence" value="ECO:0007669"/>
    <property type="project" value="TreeGrafter"/>
</dbReference>
<dbReference type="InterPro" id="IPR016181">
    <property type="entry name" value="Acyl_CoA_acyltransferase"/>
</dbReference>
<organism evidence="2 3">
    <name type="scientific">Exilibacterium tricleocarpae</name>
    <dbReference type="NCBI Taxonomy" id="2591008"/>
    <lineage>
        <taxon>Bacteria</taxon>
        <taxon>Pseudomonadati</taxon>
        <taxon>Pseudomonadota</taxon>
        <taxon>Gammaproteobacteria</taxon>
        <taxon>Cellvibrionales</taxon>
        <taxon>Cellvibrionaceae</taxon>
        <taxon>Exilibacterium</taxon>
    </lineage>
</organism>
<dbReference type="GO" id="GO:1990189">
    <property type="term" value="F:protein N-terminal-serine acetyltransferase activity"/>
    <property type="evidence" value="ECO:0007669"/>
    <property type="project" value="TreeGrafter"/>
</dbReference>
<keyword evidence="2" id="KW-0808">Transferase</keyword>
<dbReference type="OrthoDB" id="9784707at2"/>
<evidence type="ECO:0000313" key="3">
    <source>
        <dbReference type="Proteomes" id="UP000319732"/>
    </source>
</evidence>
<accession>A0A545TYZ8</accession>
<dbReference type="Pfam" id="PF13302">
    <property type="entry name" value="Acetyltransf_3"/>
    <property type="match status" value="1"/>
</dbReference>
<evidence type="ECO:0000313" key="2">
    <source>
        <dbReference type="EMBL" id="TQV82417.1"/>
    </source>
</evidence>
<dbReference type="PANTHER" id="PTHR43441:SF10">
    <property type="entry name" value="ACETYLTRANSFERASE"/>
    <property type="match status" value="1"/>
</dbReference>
<dbReference type="InterPro" id="IPR000182">
    <property type="entry name" value="GNAT_dom"/>
</dbReference>
<reference evidence="2 3" key="1">
    <citation type="submission" date="2019-06" db="EMBL/GenBank/DDBJ databases">
        <title>Whole genome sequence for Cellvibrionaceae sp. R142.</title>
        <authorList>
            <person name="Wang G."/>
        </authorList>
    </citation>
    <scope>NUCLEOTIDE SEQUENCE [LARGE SCALE GENOMIC DNA]</scope>
    <source>
        <strain evidence="2 3">R142</strain>
    </source>
</reference>
<dbReference type="RefSeq" id="WP_142903433.1">
    <property type="nucleotide sequence ID" value="NZ_ML660090.1"/>
</dbReference>
<keyword evidence="3" id="KW-1185">Reference proteome</keyword>
<dbReference type="Gene3D" id="3.40.630.30">
    <property type="match status" value="1"/>
</dbReference>
<proteinExistence type="predicted"/>
<dbReference type="PANTHER" id="PTHR43441">
    <property type="entry name" value="RIBOSOMAL-PROTEIN-SERINE ACETYLTRANSFERASE"/>
    <property type="match status" value="1"/>
</dbReference>
<dbReference type="Proteomes" id="UP000319732">
    <property type="component" value="Unassembled WGS sequence"/>
</dbReference>